<proteinExistence type="predicted"/>
<keyword evidence="2" id="KW-1185">Reference proteome</keyword>
<reference evidence="1 2" key="4">
    <citation type="journal article" date="2020" name="Sci. Rep.">
        <title>beta-carboline chemical signals induce reveromycin production through a LuxR family regulator in Streptomyces sp. SN-593.</title>
        <authorList>
            <person name="Panthee S."/>
            <person name="Kito N."/>
            <person name="Hayashi T."/>
            <person name="Shimizu T."/>
            <person name="Ishikawa J."/>
            <person name="Hamamoto H."/>
            <person name="Osada H."/>
            <person name="Takahashi S."/>
        </authorList>
    </citation>
    <scope>NUCLEOTIDE SEQUENCE [LARGE SCALE GENOMIC DNA]</scope>
    <source>
        <strain evidence="1 2">SN-593</strain>
    </source>
</reference>
<accession>A0A7U3USY5</accession>
<dbReference type="AlphaFoldDB" id="A0A7U3USY5"/>
<evidence type="ECO:0000313" key="2">
    <source>
        <dbReference type="Proteomes" id="UP000595703"/>
    </source>
</evidence>
<protein>
    <submittedName>
        <fullName evidence="1">Uncharacterized protein</fullName>
    </submittedName>
</protein>
<reference evidence="1 2" key="1">
    <citation type="journal article" date="2010" name="J. Bacteriol.">
        <title>Biochemical characterization of a novel indole prenyltransferase from Streptomyces sp. SN-593.</title>
        <authorList>
            <person name="Takahashi S."/>
            <person name="Takagi H."/>
            <person name="Toyoda A."/>
            <person name="Uramoto M."/>
            <person name="Nogawa T."/>
            <person name="Ueki M."/>
            <person name="Sakaki Y."/>
            <person name="Osada H."/>
        </authorList>
    </citation>
    <scope>NUCLEOTIDE SEQUENCE [LARGE SCALE GENOMIC DNA]</scope>
    <source>
        <strain evidence="1 2">SN-593</strain>
    </source>
</reference>
<name>A0A7U3USY5_9ACTN</name>
<dbReference type="Proteomes" id="UP000595703">
    <property type="component" value="Chromosome"/>
</dbReference>
<sequence>MGTSGPRSRMNHRAVALEARSDRGVWKLAGVYPASTGGSSAARRIPNAVRMPSYAPAGTFEAYTAPAGDEGWAVWVRYVAGLPVPDPRPASMTYRVCDRGSGTEYVGVRIVTVTVAPECPVCGGPRGSAVPYRFHEDGDWFVVDKWKNPCGHVDPYVTVLAEHRKRVAQLEEAEQKAAAHAVAIGPADAGEYTEAVTLLHTAAAEIRGLHAKQAAQFLDLRGHGEAARRVMEEMKARSGHMSARQAALFLADLAAARAACSDCEDGRINYRGADGEFVSLRCRVCRKETVPSA</sequence>
<evidence type="ECO:0000313" key="1">
    <source>
        <dbReference type="EMBL" id="BBA98267.1"/>
    </source>
</evidence>
<dbReference type="RefSeq" id="WP_202234430.1">
    <property type="nucleotide sequence ID" value="NZ_AP018365.1"/>
</dbReference>
<reference evidence="1 2" key="3">
    <citation type="journal article" date="2011" name="Nat. Chem. Biol.">
        <title>Reveromycin A biosynthesis uses RevG and RevJ for stereospecific spiroacetal formation.</title>
        <authorList>
            <person name="Takahashi S."/>
            <person name="Toyoda A."/>
            <person name="Sekiyama Y."/>
            <person name="Takagi H."/>
            <person name="Nogawa T."/>
            <person name="Uramoto M."/>
            <person name="Suzuki R."/>
            <person name="Koshino H."/>
            <person name="Kumano T."/>
            <person name="Panthee S."/>
            <person name="Dairi T."/>
            <person name="Ishikawa J."/>
            <person name="Ikeda H."/>
            <person name="Sakaki Y."/>
            <person name="Osada H."/>
        </authorList>
    </citation>
    <scope>NUCLEOTIDE SEQUENCE [LARGE SCALE GENOMIC DNA]</scope>
    <source>
        <strain evidence="1 2">SN-593</strain>
    </source>
</reference>
<organism evidence="1 2">
    <name type="scientific">Actinacidiphila reveromycinica</name>
    <dbReference type="NCBI Taxonomy" id="659352"/>
    <lineage>
        <taxon>Bacteria</taxon>
        <taxon>Bacillati</taxon>
        <taxon>Actinomycetota</taxon>
        <taxon>Actinomycetes</taxon>
        <taxon>Kitasatosporales</taxon>
        <taxon>Streptomycetaceae</taxon>
        <taxon>Actinacidiphila</taxon>
    </lineage>
</organism>
<reference evidence="1 2" key="2">
    <citation type="journal article" date="2011" name="J. Antibiot.">
        <title>Furaquinocins I and J: novel polyketide isoprenoid hybrid compounds from Streptomyces reveromyceticus SN-593.</title>
        <authorList>
            <person name="Panthee S."/>
            <person name="Takahashi S."/>
            <person name="Takagi H."/>
            <person name="Nogawa T."/>
            <person name="Oowada E."/>
            <person name="Uramoto M."/>
            <person name="Osada H."/>
        </authorList>
    </citation>
    <scope>NUCLEOTIDE SEQUENCE [LARGE SCALE GENOMIC DNA]</scope>
    <source>
        <strain evidence="1 2">SN-593</strain>
    </source>
</reference>
<dbReference type="EMBL" id="AP018365">
    <property type="protein sequence ID" value="BBA98267.1"/>
    <property type="molecule type" value="Genomic_DNA"/>
</dbReference>
<gene>
    <name evidence="1" type="ORF">RVR_4396</name>
</gene>
<dbReference type="KEGG" id="arev:RVR_4396"/>